<protein>
    <submittedName>
        <fullName evidence="5">Phage tail sheath subtilisin-like domain-containing protein</fullName>
    </submittedName>
</protein>
<dbReference type="InterPro" id="IPR035089">
    <property type="entry name" value="Phage_sheath_subtilisin"/>
</dbReference>
<keyword evidence="6" id="KW-1185">Reference proteome</keyword>
<comment type="similarity">
    <text evidence="1">Belongs to the myoviridae tail sheath protein family.</text>
</comment>
<dbReference type="PANTHER" id="PTHR35861:SF1">
    <property type="entry name" value="PHAGE TAIL SHEATH PROTEIN"/>
    <property type="match status" value="1"/>
</dbReference>
<feature type="region of interest" description="Disordered" evidence="2">
    <location>
        <begin position="300"/>
        <end position="323"/>
    </location>
</feature>
<proteinExistence type="inferred from homology"/>
<dbReference type="PANTHER" id="PTHR35861">
    <property type="match status" value="1"/>
</dbReference>
<evidence type="ECO:0000259" key="4">
    <source>
        <dbReference type="Pfam" id="PF17482"/>
    </source>
</evidence>
<reference evidence="5 6" key="1">
    <citation type="submission" date="2024-05" db="EMBL/GenBank/DDBJ databases">
        <title>Roseateles sp. DJS-2-20 16S ribosomal RNA gene Genome sequencing and assembly.</title>
        <authorList>
            <person name="Woo H."/>
        </authorList>
    </citation>
    <scope>NUCLEOTIDE SEQUENCE [LARGE SCALE GENOMIC DNA]</scope>
    <source>
        <strain evidence="5 6">DJS-2-20</strain>
    </source>
</reference>
<evidence type="ECO:0000259" key="3">
    <source>
        <dbReference type="Pfam" id="PF04984"/>
    </source>
</evidence>
<dbReference type="EMBL" id="JBDPZD010000002">
    <property type="protein sequence ID" value="MEO3691466.1"/>
    <property type="molecule type" value="Genomic_DNA"/>
</dbReference>
<feature type="domain" description="Tail sheath protein C-terminal" evidence="4">
    <location>
        <begin position="491"/>
        <end position="595"/>
    </location>
</feature>
<sequence>MPEYLAPGVFIEEVSFRAKSIEGVETSTAGFVGACAYGPVTGDAPLVTSLLEFERLFGPALPLQHAAAPGDVPGGAGPSSTPGLWPAVRAFFAEGGLRLHVARVFVPGAQGDGRARLSVNAAGSVVHWAARYPGRLGNGRLQWRLSLGAELLVGAAPQGLRPGDVVLVQGPGWPVGGGLLGGCARLQQDAAGTWRLQGVATPPEGLPLSAATSLRPLRLDLGLQSAAGPALGQLSALSLGELAARTAPESGDAPVCLLQARGLDTSDGLAWLRWLLAQGLPANPTLSELVAGLRLEMTLSGGHDGQRPGPADHAGSAEPRSGLHRLAGTPQLDAISQVAAPVALLCSPRAADEALPLAQALVAHAEAQRYRLALIDPPPRADVAALRAFRAGLNSSRAALYAPWVDVPAVAANEPALRLPPSALMAGICARTDVQRGVHKAPANELLQSALALEFNFATGQQELLNPEGINLLRRFEGRGLRVWGARTLSNDPEWRYVSVRRLFNYLERSIDLGTQWAVFEPNGEPLWAQVRQAVEDFLFNQWRNGALLGSKPEEAYFVRCDRTTMTQADLDAGRLIALVGVAVVKPAEFVIFRVGQFTTQAVS</sequence>
<dbReference type="InterPro" id="IPR020287">
    <property type="entry name" value="Tail_sheath_C"/>
</dbReference>
<feature type="domain" description="Tail sheath protein subtilisin-like" evidence="3">
    <location>
        <begin position="340"/>
        <end position="489"/>
    </location>
</feature>
<evidence type="ECO:0000313" key="6">
    <source>
        <dbReference type="Proteomes" id="UP001495147"/>
    </source>
</evidence>
<evidence type="ECO:0000256" key="2">
    <source>
        <dbReference type="SAM" id="MobiDB-lite"/>
    </source>
</evidence>
<organism evidence="5 6">
    <name type="scientific">Roseateles paludis</name>
    <dbReference type="NCBI Taxonomy" id="3145238"/>
    <lineage>
        <taxon>Bacteria</taxon>
        <taxon>Pseudomonadati</taxon>
        <taxon>Pseudomonadota</taxon>
        <taxon>Betaproteobacteria</taxon>
        <taxon>Burkholderiales</taxon>
        <taxon>Sphaerotilaceae</taxon>
        <taxon>Roseateles</taxon>
    </lineage>
</organism>
<dbReference type="Gene3D" id="3.40.50.11780">
    <property type="match status" value="1"/>
</dbReference>
<dbReference type="InterPro" id="IPR052042">
    <property type="entry name" value="Tail_sheath_structural"/>
</dbReference>
<gene>
    <name evidence="5" type="ORF">ABDJ85_08295</name>
</gene>
<dbReference type="Pfam" id="PF04984">
    <property type="entry name" value="Phage_sheath_1"/>
    <property type="match status" value="1"/>
</dbReference>
<dbReference type="Pfam" id="PF17482">
    <property type="entry name" value="Phage_sheath_1C"/>
    <property type="match status" value="1"/>
</dbReference>
<dbReference type="RefSeq" id="WP_347704288.1">
    <property type="nucleotide sequence ID" value="NZ_JBDPZD010000002.1"/>
</dbReference>
<comment type="caution">
    <text evidence="5">The sequence shown here is derived from an EMBL/GenBank/DDBJ whole genome shotgun (WGS) entry which is preliminary data.</text>
</comment>
<evidence type="ECO:0000313" key="5">
    <source>
        <dbReference type="EMBL" id="MEO3691466.1"/>
    </source>
</evidence>
<evidence type="ECO:0000256" key="1">
    <source>
        <dbReference type="ARBA" id="ARBA00008005"/>
    </source>
</evidence>
<dbReference type="Proteomes" id="UP001495147">
    <property type="component" value="Unassembled WGS sequence"/>
</dbReference>
<accession>A0ABV0G149</accession>
<name>A0ABV0G149_9BURK</name>